<protein>
    <submittedName>
        <fullName evidence="1">Uncharacterized protein</fullName>
    </submittedName>
</protein>
<accession>A0A128A406</accession>
<reference evidence="2" key="1">
    <citation type="submission" date="2015-10" db="EMBL/GenBank/DDBJ databases">
        <authorList>
            <person name="Lehtovirta-Morley L.E."/>
            <person name="Vieille C."/>
        </authorList>
    </citation>
    <scope>NUCLEOTIDE SEQUENCE [LARGE SCALE GENOMIC DNA]</scope>
</reference>
<sequence length="68" mass="8163">MKDINEIMPKFPNMKWGALTNRFPTNDKIKEMDKLFPHDGKWHTVFEEPEQTFVDGVRIWKKDLDKLS</sequence>
<dbReference type="EMBL" id="LN890280">
    <property type="protein sequence ID" value="CUR52081.1"/>
    <property type="molecule type" value="Genomic_DNA"/>
</dbReference>
<evidence type="ECO:0000313" key="1">
    <source>
        <dbReference type="EMBL" id="CUR52081.1"/>
    </source>
</evidence>
<evidence type="ECO:0000313" key="2">
    <source>
        <dbReference type="Proteomes" id="UP000196239"/>
    </source>
</evidence>
<organism evidence="1 2">
    <name type="scientific">Nitrosotalea devaniterrae</name>
    <dbReference type="NCBI Taxonomy" id="1078905"/>
    <lineage>
        <taxon>Archaea</taxon>
        <taxon>Nitrososphaerota</taxon>
        <taxon>Nitrososphaeria</taxon>
        <taxon>Nitrosotaleales</taxon>
        <taxon>Nitrosotaleaceae</taxon>
        <taxon>Nitrosotalea</taxon>
    </lineage>
</organism>
<gene>
    <name evidence="1" type="ORF">NDEV_1316</name>
</gene>
<name>A0A128A406_9ARCH</name>
<proteinExistence type="predicted"/>
<dbReference type="Proteomes" id="UP000196239">
    <property type="component" value="Chromosome 1"/>
</dbReference>
<keyword evidence="2" id="KW-1185">Reference proteome</keyword>
<dbReference type="AlphaFoldDB" id="A0A128A406"/>
<dbReference type="KEGG" id="ndv:NDEV_1316"/>